<reference evidence="1 2" key="2">
    <citation type="journal article" date="2016" name="Genome Announc.">
        <title>Draft Genome Sequence of the N2-Fixing Cyanobacterium Nostoc piscinale CENA21, Isolated from the Brazilian Amazon Floodplain.</title>
        <authorList>
            <person name="Leao T."/>
            <person name="Guimaraes P.I."/>
            <person name="de Melo A.G."/>
            <person name="Ramos R.T."/>
            <person name="Leao P.N."/>
            <person name="Silva A."/>
            <person name="Fiore M.F."/>
            <person name="Schneider M.P."/>
        </authorList>
    </citation>
    <scope>NUCLEOTIDE SEQUENCE [LARGE SCALE GENOMIC DNA]</scope>
    <source>
        <strain evidence="1 2">CENA21</strain>
    </source>
</reference>
<dbReference type="AlphaFoldDB" id="A0A0M4SUH2"/>
<dbReference type="STRING" id="224013.ACX27_02945"/>
<dbReference type="KEGG" id="npz:ACX27_02945"/>
<dbReference type="Proteomes" id="UP000062645">
    <property type="component" value="Chromosome"/>
</dbReference>
<evidence type="ECO:0000313" key="2">
    <source>
        <dbReference type="Proteomes" id="UP000062645"/>
    </source>
</evidence>
<keyword evidence="2" id="KW-1185">Reference proteome</keyword>
<reference evidence="2" key="1">
    <citation type="submission" date="2015-07" db="EMBL/GenBank/DDBJ databases">
        <title>Genome Of Nitrogen-Fixing Cyanobacterium Nostoc piscinale CENA21 From Solimoes/Amazon River Floodplain Sediments And Comparative Genomics To Uncover Biosynthetic Natural Products Potential.</title>
        <authorList>
            <person name="Leao T.F."/>
            <person name="Leao P.N."/>
            <person name="Guimaraes P.I."/>
            <person name="de Melo A.G.C."/>
            <person name="Ramos R.T.J."/>
            <person name="Silva A."/>
            <person name="Fiore M.F."/>
            <person name="Schneider M.P.C."/>
        </authorList>
    </citation>
    <scope>NUCLEOTIDE SEQUENCE [LARGE SCALE GENOMIC DNA]</scope>
    <source>
        <strain evidence="2">CENA21</strain>
    </source>
</reference>
<dbReference type="EMBL" id="CP012036">
    <property type="protein sequence ID" value="ALF52046.1"/>
    <property type="molecule type" value="Genomic_DNA"/>
</dbReference>
<name>A0A0M4SUH2_9NOSO</name>
<protein>
    <submittedName>
        <fullName evidence="1">Uncharacterized protein</fullName>
    </submittedName>
</protein>
<proteinExistence type="predicted"/>
<evidence type="ECO:0000313" key="1">
    <source>
        <dbReference type="EMBL" id="ALF52046.1"/>
    </source>
</evidence>
<gene>
    <name evidence="1" type="ORF">ACX27_02945</name>
</gene>
<accession>A0A0M4SUH2</accession>
<organism evidence="1 2">
    <name type="scientific">Nostoc piscinale CENA21</name>
    <dbReference type="NCBI Taxonomy" id="224013"/>
    <lineage>
        <taxon>Bacteria</taxon>
        <taxon>Bacillati</taxon>
        <taxon>Cyanobacteriota</taxon>
        <taxon>Cyanophyceae</taxon>
        <taxon>Nostocales</taxon>
        <taxon>Nostocaceae</taxon>
        <taxon>Nostoc</taxon>
    </lineage>
</organism>
<sequence>MKLLVAEECFPETKECQERKGVSSIFCNCAAVLVQGFPLNNIPFLNNLIFSSLHNHNQLLTV</sequence>